<dbReference type="EMBL" id="JANCPR020000024">
    <property type="protein sequence ID" value="MDJ1134886.1"/>
    <property type="molecule type" value="Genomic_DNA"/>
</dbReference>
<evidence type="ECO:0000256" key="2">
    <source>
        <dbReference type="ARBA" id="ARBA00022475"/>
    </source>
</evidence>
<name>A0ABT7A0N9_9ACTN</name>
<sequence length="384" mass="41364">MKIPGHWNERLRAALRRARERPGPERDTLLLLIKSALAGVFSWSLAAYLIASPQPTYAPFTALLVVQSTAYRSLLQSARYVLAVVLGVLAAGFVGPLLGENPGAFAVMLAVTLTLGRWQRLGSQGLQVSVAGVFAYNALSGTHESMLGEIVMMALLGAGVGLGVSLLILPPLRYRTAARGIEEISGANEQLLGEMADGLAQGLPERETLESWLYRARQLDNTVTSAREAIESGAESVVYNPRKFLRATPRSFEGHRALVEALARAGEQIRSISYGLLRMCEMDPEACPDDAFLCAYAELLGVVSRAAGEVARLDEDADDGRGDAGPLRRTLEEGRRRHNELTASVEGRAAWPSHGVLLTDADRLLEEFAHAGDLGTNHSSSAHD</sequence>
<feature type="transmembrane region" description="Helical" evidence="6">
    <location>
        <begin position="57"/>
        <end position="74"/>
    </location>
</feature>
<evidence type="ECO:0000313" key="8">
    <source>
        <dbReference type="Proteomes" id="UP001214441"/>
    </source>
</evidence>
<evidence type="ECO:0000256" key="3">
    <source>
        <dbReference type="ARBA" id="ARBA00022692"/>
    </source>
</evidence>
<organism evidence="7 8">
    <name type="scientific">Streptomyces iconiensis</name>
    <dbReference type="NCBI Taxonomy" id="1384038"/>
    <lineage>
        <taxon>Bacteria</taxon>
        <taxon>Bacillati</taxon>
        <taxon>Actinomycetota</taxon>
        <taxon>Actinomycetes</taxon>
        <taxon>Kitasatosporales</taxon>
        <taxon>Streptomycetaceae</taxon>
        <taxon>Streptomyces</taxon>
    </lineage>
</organism>
<feature type="transmembrane region" description="Helical" evidence="6">
    <location>
        <begin position="81"/>
        <end position="99"/>
    </location>
</feature>
<dbReference type="Proteomes" id="UP001214441">
    <property type="component" value="Unassembled WGS sequence"/>
</dbReference>
<protein>
    <submittedName>
        <fullName evidence="7">Aromatic acid exporter family protein</fullName>
    </submittedName>
</protein>
<keyword evidence="2" id="KW-1003">Cell membrane</keyword>
<comment type="subcellular location">
    <subcellularLocation>
        <location evidence="1">Cell membrane</location>
        <topology evidence="1">Multi-pass membrane protein</topology>
    </subcellularLocation>
</comment>
<evidence type="ECO:0000256" key="5">
    <source>
        <dbReference type="ARBA" id="ARBA00023136"/>
    </source>
</evidence>
<dbReference type="Pfam" id="PF06081">
    <property type="entry name" value="ArAE_1"/>
    <property type="match status" value="1"/>
</dbReference>
<feature type="transmembrane region" description="Helical" evidence="6">
    <location>
        <begin position="150"/>
        <end position="169"/>
    </location>
</feature>
<evidence type="ECO:0000256" key="6">
    <source>
        <dbReference type="SAM" id="Phobius"/>
    </source>
</evidence>
<evidence type="ECO:0000256" key="1">
    <source>
        <dbReference type="ARBA" id="ARBA00004651"/>
    </source>
</evidence>
<gene>
    <name evidence="7" type="ORF">NMN56_023590</name>
</gene>
<accession>A0ABT7A0N9</accession>
<keyword evidence="3 6" id="KW-0812">Transmembrane</keyword>
<dbReference type="RefSeq" id="WP_274045742.1">
    <property type="nucleotide sequence ID" value="NZ_JANCPR020000024.1"/>
</dbReference>
<dbReference type="InterPro" id="IPR010343">
    <property type="entry name" value="ArAE_1"/>
</dbReference>
<comment type="caution">
    <text evidence="7">The sequence shown here is derived from an EMBL/GenBank/DDBJ whole genome shotgun (WGS) entry which is preliminary data.</text>
</comment>
<keyword evidence="8" id="KW-1185">Reference proteome</keyword>
<feature type="transmembrane region" description="Helical" evidence="6">
    <location>
        <begin position="29"/>
        <end position="51"/>
    </location>
</feature>
<keyword evidence="4 6" id="KW-1133">Transmembrane helix</keyword>
<reference evidence="7 8" key="1">
    <citation type="submission" date="2023-05" db="EMBL/GenBank/DDBJ databases">
        <title>Streptantibioticus silvisoli sp. nov., acidotolerant actinomycetes 1 from pine litter.</title>
        <authorList>
            <person name="Swiecimska M."/>
            <person name="Golinska P."/>
            <person name="Sangal V."/>
            <person name="Wachnowicz B."/>
            <person name="Goodfellow M."/>
        </authorList>
    </citation>
    <scope>NUCLEOTIDE SEQUENCE [LARGE SCALE GENOMIC DNA]</scope>
    <source>
        <strain evidence="7 8">DSM 42109</strain>
    </source>
</reference>
<proteinExistence type="predicted"/>
<keyword evidence="5 6" id="KW-0472">Membrane</keyword>
<evidence type="ECO:0000256" key="4">
    <source>
        <dbReference type="ARBA" id="ARBA00022989"/>
    </source>
</evidence>
<evidence type="ECO:0000313" key="7">
    <source>
        <dbReference type="EMBL" id="MDJ1134886.1"/>
    </source>
</evidence>